<evidence type="ECO:0000313" key="3">
    <source>
        <dbReference type="EMBL" id="HJH11913.1"/>
    </source>
</evidence>
<accession>A0A921T5S5</accession>
<protein>
    <submittedName>
        <fullName evidence="3">Uncharacterized protein</fullName>
    </submittedName>
</protein>
<evidence type="ECO:0000313" key="4">
    <source>
        <dbReference type="Proteomes" id="UP000700212"/>
    </source>
</evidence>
<reference evidence="3" key="1">
    <citation type="journal article" date="2021" name="PeerJ">
        <title>Extensive microbial diversity within the chicken gut microbiome revealed by metagenomics and culture.</title>
        <authorList>
            <person name="Gilroy R."/>
            <person name="Ravi A."/>
            <person name="Getino M."/>
            <person name="Pursley I."/>
            <person name="Horton D.L."/>
            <person name="Alikhan N.F."/>
            <person name="Baker D."/>
            <person name="Gharbi K."/>
            <person name="Hall N."/>
            <person name="Watson M."/>
            <person name="Adriaenssens E.M."/>
            <person name="Foster-Nyarko E."/>
            <person name="Jarju S."/>
            <person name="Secka A."/>
            <person name="Antonio M."/>
            <person name="Oren A."/>
            <person name="Chaudhuri R.R."/>
            <person name="La Ragione R."/>
            <person name="Hildebrand F."/>
            <person name="Pallen M.J."/>
        </authorList>
    </citation>
    <scope>NUCLEOTIDE SEQUENCE</scope>
    <source>
        <strain evidence="3">CHK160-4876</strain>
    </source>
</reference>
<feature type="compositionally biased region" description="Low complexity" evidence="1">
    <location>
        <begin position="28"/>
        <end position="38"/>
    </location>
</feature>
<name>A0A921T5S5_9BACL</name>
<evidence type="ECO:0000256" key="2">
    <source>
        <dbReference type="SAM" id="SignalP"/>
    </source>
</evidence>
<dbReference type="EMBL" id="DYTV01000129">
    <property type="protein sequence ID" value="HJH11913.1"/>
    <property type="molecule type" value="Genomic_DNA"/>
</dbReference>
<feature type="signal peptide" evidence="2">
    <location>
        <begin position="1"/>
        <end position="15"/>
    </location>
</feature>
<dbReference type="AlphaFoldDB" id="A0A921T5S5"/>
<feature type="chain" id="PRO_5038536647" evidence="2">
    <location>
        <begin position="16"/>
        <end position="247"/>
    </location>
</feature>
<dbReference type="PROSITE" id="PS51257">
    <property type="entry name" value="PROKAR_LIPOPROTEIN"/>
    <property type="match status" value="1"/>
</dbReference>
<sequence length="247" mass="27915">MKKWLVILSASALLAACTTESPEDETTAKPQKPTTEQTTTKETEETTKAPETEKETPKKEQDTTKEKDKDADANTQTLALKEYFLADGKKAHFQGEGIEFATYDVQTKWLNDNYVAHYVNNGGVEVQRIFRITPTTIELVVDEVIQTEKPDVPKIEWLEKVKPLEIVLQSPIKKGATFDKWTVVKVDEQVITPAGTYNDVIVVEDKGKDYVDTRYFAKGVGEIKSVYTMAMDNNETYKTTSTLDKIY</sequence>
<organism evidence="3 4">
    <name type="scientific">Metalysinibacillus jejuensis</name>
    <dbReference type="NCBI Taxonomy" id="914327"/>
    <lineage>
        <taxon>Bacteria</taxon>
        <taxon>Bacillati</taxon>
        <taxon>Bacillota</taxon>
        <taxon>Bacilli</taxon>
        <taxon>Bacillales</taxon>
        <taxon>Caryophanaceae</taxon>
        <taxon>Metalysinibacillus</taxon>
    </lineage>
</organism>
<evidence type="ECO:0000256" key="1">
    <source>
        <dbReference type="SAM" id="MobiDB-lite"/>
    </source>
</evidence>
<gene>
    <name evidence="3" type="ORF">K8V30_09560</name>
</gene>
<keyword evidence="2" id="KW-0732">Signal</keyword>
<dbReference type="Proteomes" id="UP000700212">
    <property type="component" value="Unassembled WGS sequence"/>
</dbReference>
<feature type="compositionally biased region" description="Basic and acidic residues" evidence="1">
    <location>
        <begin position="39"/>
        <end position="72"/>
    </location>
</feature>
<feature type="region of interest" description="Disordered" evidence="1">
    <location>
        <begin position="18"/>
        <end position="72"/>
    </location>
</feature>
<proteinExistence type="predicted"/>
<comment type="caution">
    <text evidence="3">The sequence shown here is derived from an EMBL/GenBank/DDBJ whole genome shotgun (WGS) entry which is preliminary data.</text>
</comment>
<reference evidence="3" key="2">
    <citation type="submission" date="2021-09" db="EMBL/GenBank/DDBJ databases">
        <authorList>
            <person name="Gilroy R."/>
        </authorList>
    </citation>
    <scope>NUCLEOTIDE SEQUENCE</scope>
    <source>
        <strain evidence="3">CHK160-4876</strain>
    </source>
</reference>